<dbReference type="Proteomes" id="UP000266841">
    <property type="component" value="Unassembled WGS sequence"/>
</dbReference>
<protein>
    <submittedName>
        <fullName evidence="1">Uncharacterized protein</fullName>
    </submittedName>
</protein>
<reference evidence="1 2" key="1">
    <citation type="journal article" date="2012" name="Genome Biol.">
        <title>Genome and low-iron response of an oceanic diatom adapted to chronic iron limitation.</title>
        <authorList>
            <person name="Lommer M."/>
            <person name="Specht M."/>
            <person name="Roy A.S."/>
            <person name="Kraemer L."/>
            <person name="Andreson R."/>
            <person name="Gutowska M.A."/>
            <person name="Wolf J."/>
            <person name="Bergner S.V."/>
            <person name="Schilhabel M.B."/>
            <person name="Klostermeier U.C."/>
            <person name="Beiko R.G."/>
            <person name="Rosenstiel P."/>
            <person name="Hippler M."/>
            <person name="Laroche J."/>
        </authorList>
    </citation>
    <scope>NUCLEOTIDE SEQUENCE [LARGE SCALE GENOMIC DNA]</scope>
    <source>
        <strain evidence="1 2">CCMP1005</strain>
    </source>
</reference>
<sequence>MPQEVKGDEHKLNTECRRWPDGAGGRGLCVRATAACAVSRRAAWGAAWRAASADNALRGTSASGGRQVSRKTQKNWQKTGLTSEDIPYYTWSTIDVAEHRMNTGPLNTESYLLKKTFNGLQLDSPEYKKLLNEMRAVECNGLFVEREHGHLSSLIRGSYSAGTDARFSGL</sequence>
<name>K0TJU0_THAOC</name>
<gene>
    <name evidence="1" type="ORF">THAOC_07714</name>
</gene>
<accession>K0TJU0</accession>
<dbReference type="AlphaFoldDB" id="K0TJU0"/>
<evidence type="ECO:0000313" key="2">
    <source>
        <dbReference type="Proteomes" id="UP000266841"/>
    </source>
</evidence>
<comment type="caution">
    <text evidence="1">The sequence shown here is derived from an EMBL/GenBank/DDBJ whole genome shotgun (WGS) entry which is preliminary data.</text>
</comment>
<keyword evidence="2" id="KW-1185">Reference proteome</keyword>
<organism evidence="1 2">
    <name type="scientific">Thalassiosira oceanica</name>
    <name type="common">Marine diatom</name>
    <dbReference type="NCBI Taxonomy" id="159749"/>
    <lineage>
        <taxon>Eukaryota</taxon>
        <taxon>Sar</taxon>
        <taxon>Stramenopiles</taxon>
        <taxon>Ochrophyta</taxon>
        <taxon>Bacillariophyta</taxon>
        <taxon>Coscinodiscophyceae</taxon>
        <taxon>Thalassiosirophycidae</taxon>
        <taxon>Thalassiosirales</taxon>
        <taxon>Thalassiosiraceae</taxon>
        <taxon>Thalassiosira</taxon>
    </lineage>
</organism>
<evidence type="ECO:0000313" key="1">
    <source>
        <dbReference type="EMBL" id="EJK70892.1"/>
    </source>
</evidence>
<dbReference type="EMBL" id="AGNL01007920">
    <property type="protein sequence ID" value="EJK70892.1"/>
    <property type="molecule type" value="Genomic_DNA"/>
</dbReference>
<proteinExistence type="predicted"/>